<dbReference type="AlphaFoldDB" id="A0A7X2MGR2"/>
<gene>
    <name evidence="1" type="ORF">GKC33_10395</name>
</gene>
<accession>A0A7X2MGR2</accession>
<dbReference type="Proteomes" id="UP000467635">
    <property type="component" value="Unassembled WGS sequence"/>
</dbReference>
<reference evidence="1 2" key="1">
    <citation type="submission" date="2019-11" db="EMBL/GenBank/DDBJ databases">
        <title>Draft Genome Sequence of Plant Growth-Promoting Rhizosphere-Associated Bacteria.</title>
        <authorList>
            <person name="Vasilyev I.Y."/>
            <person name="Radchenko V."/>
            <person name="Ilnitskaya E.V."/>
        </authorList>
    </citation>
    <scope>NUCLEOTIDE SEQUENCE [LARGE SCALE GENOMIC DNA]</scope>
    <source>
        <strain evidence="1 2">VRA_01-1sq_f</strain>
    </source>
</reference>
<organism evidence="1 2">
    <name type="scientific">Ligilactobacillus salivarius</name>
    <dbReference type="NCBI Taxonomy" id="1624"/>
    <lineage>
        <taxon>Bacteria</taxon>
        <taxon>Bacillati</taxon>
        <taxon>Bacillota</taxon>
        <taxon>Bacilli</taxon>
        <taxon>Lactobacillales</taxon>
        <taxon>Lactobacillaceae</taxon>
        <taxon>Ligilactobacillus</taxon>
    </lineage>
</organism>
<evidence type="ECO:0000313" key="2">
    <source>
        <dbReference type="Proteomes" id="UP000467635"/>
    </source>
</evidence>
<evidence type="ECO:0000313" key="1">
    <source>
        <dbReference type="EMBL" id="MSE09082.1"/>
    </source>
</evidence>
<name>A0A7X2MGR2_9LACO</name>
<protein>
    <submittedName>
        <fullName evidence="1">Uncharacterized protein</fullName>
    </submittedName>
</protein>
<sequence>MKKKFIQDFNNVIQGGDNLNDWGEIKTVEQPKADKSYFIKDTIKELSKRGKDFQGRIDVYNTIREVMNTLSEYSAYVGMFTLLSTDQEQTREIQELYNEYINTLYDLLKEIYNNGNDCIIYVENVLCCYSYNHKDKEPKQDEHDYIYYKELTEFKQELDNLTIENIPAYMKRAIEDGMFENNKNTLSLMLESYFKDARGQYVIHIVKTSQKGLYNTVYGLHGYEPDNLLNANIERLKLNDLSYRYLFMYTENNDLYGHYHTVYSLRKKLNGEYGYKPINEHYNDMKKLIKELQQNK</sequence>
<comment type="caution">
    <text evidence="1">The sequence shown here is derived from an EMBL/GenBank/DDBJ whole genome shotgun (WGS) entry which is preliminary data.</text>
</comment>
<proteinExistence type="predicted"/>
<dbReference type="EMBL" id="WKKX01000605">
    <property type="protein sequence ID" value="MSE09082.1"/>
    <property type="molecule type" value="Genomic_DNA"/>
</dbReference>